<accession>A0A5N1J7I9</accession>
<dbReference type="RefSeq" id="WP_150881555.1">
    <property type="nucleotide sequence ID" value="NZ_VTWS01000013.1"/>
</dbReference>
<keyword evidence="2" id="KW-0472">Membrane</keyword>
<dbReference type="EMBL" id="VTWS01000013">
    <property type="protein sequence ID" value="KAA9341147.1"/>
    <property type="molecule type" value="Genomic_DNA"/>
</dbReference>
<gene>
    <name evidence="3" type="ORF">F0P93_30395</name>
</gene>
<organism evidence="3 4">
    <name type="scientific">Larkinella humicola</name>
    <dbReference type="NCBI Taxonomy" id="2607654"/>
    <lineage>
        <taxon>Bacteria</taxon>
        <taxon>Pseudomonadati</taxon>
        <taxon>Bacteroidota</taxon>
        <taxon>Cytophagia</taxon>
        <taxon>Cytophagales</taxon>
        <taxon>Spirosomataceae</taxon>
        <taxon>Larkinella</taxon>
    </lineage>
</organism>
<dbReference type="AlphaFoldDB" id="A0A5N1J7I9"/>
<protein>
    <submittedName>
        <fullName evidence="3">Uncharacterized protein</fullName>
    </submittedName>
</protein>
<dbReference type="Proteomes" id="UP000326344">
    <property type="component" value="Unassembled WGS sequence"/>
</dbReference>
<sequence>MENRKTKSLVKQPDPEPSELPDSPLINYQFSDKAVRHFERAEVWSRYGDALKKYDWLITKVLNFLLTLAALALYFYSDEIVSFSALLPSAFSRVKDLVGKIKSS</sequence>
<evidence type="ECO:0000256" key="1">
    <source>
        <dbReference type="SAM" id="MobiDB-lite"/>
    </source>
</evidence>
<evidence type="ECO:0000256" key="2">
    <source>
        <dbReference type="SAM" id="Phobius"/>
    </source>
</evidence>
<keyword evidence="2" id="KW-1133">Transmembrane helix</keyword>
<reference evidence="3 4" key="1">
    <citation type="submission" date="2019-09" db="EMBL/GenBank/DDBJ databases">
        <title>Genome Sequence of Larkinella sp MA1.</title>
        <authorList>
            <person name="Srinivasan S."/>
        </authorList>
    </citation>
    <scope>NUCLEOTIDE SEQUENCE [LARGE SCALE GENOMIC DNA]</scope>
    <source>
        <strain evidence="3 4">MA1</strain>
    </source>
</reference>
<evidence type="ECO:0000313" key="3">
    <source>
        <dbReference type="EMBL" id="KAA9341147.1"/>
    </source>
</evidence>
<evidence type="ECO:0000313" key="4">
    <source>
        <dbReference type="Proteomes" id="UP000326344"/>
    </source>
</evidence>
<comment type="caution">
    <text evidence="3">The sequence shown here is derived from an EMBL/GenBank/DDBJ whole genome shotgun (WGS) entry which is preliminary data.</text>
</comment>
<feature type="region of interest" description="Disordered" evidence="1">
    <location>
        <begin position="1"/>
        <end position="23"/>
    </location>
</feature>
<proteinExistence type="predicted"/>
<keyword evidence="2" id="KW-0812">Transmembrane</keyword>
<keyword evidence="4" id="KW-1185">Reference proteome</keyword>
<feature type="transmembrane region" description="Helical" evidence="2">
    <location>
        <begin position="56"/>
        <end position="76"/>
    </location>
</feature>
<name>A0A5N1J7I9_9BACT</name>